<keyword evidence="2" id="KW-1185">Reference proteome</keyword>
<dbReference type="RefSeq" id="WP_090018273.1">
    <property type="nucleotide sequence ID" value="NZ_FNCE01000001.1"/>
</dbReference>
<evidence type="ECO:0000313" key="1">
    <source>
        <dbReference type="EMBL" id="SDF48061.1"/>
    </source>
</evidence>
<dbReference type="AlphaFoldDB" id="A0A1G7LF92"/>
<protein>
    <submittedName>
        <fullName evidence="1">Uncharacterized protein</fullName>
    </submittedName>
</protein>
<accession>A0A1G7LF92</accession>
<name>A0A1G7LF92_9PROT</name>
<dbReference type="EMBL" id="FNCE01000001">
    <property type="protein sequence ID" value="SDF48061.1"/>
    <property type="molecule type" value="Genomic_DNA"/>
</dbReference>
<organism evidence="1 2">
    <name type="scientific">Limimonas halophila</name>
    <dbReference type="NCBI Taxonomy" id="1082479"/>
    <lineage>
        <taxon>Bacteria</taxon>
        <taxon>Pseudomonadati</taxon>
        <taxon>Pseudomonadota</taxon>
        <taxon>Alphaproteobacteria</taxon>
        <taxon>Rhodospirillales</taxon>
        <taxon>Rhodovibrionaceae</taxon>
        <taxon>Limimonas</taxon>
    </lineage>
</organism>
<dbReference type="Proteomes" id="UP000199415">
    <property type="component" value="Unassembled WGS sequence"/>
</dbReference>
<sequence length="134" mass="14600">MENRTAVLALEAAANALVAGARTVTAYTNRVGWNPNDERLFALEHTHAQYQAELDAWFAEHGTATETMESLLHRQFAVLEAMQAIPADTLAGAAAKARVTTIHRKDLLRDNDAPSDLQADALDALVEAYGQRQS</sequence>
<proteinExistence type="predicted"/>
<reference evidence="1 2" key="1">
    <citation type="submission" date="2016-10" db="EMBL/GenBank/DDBJ databases">
        <authorList>
            <person name="de Groot N.N."/>
        </authorList>
    </citation>
    <scope>NUCLEOTIDE SEQUENCE [LARGE SCALE GENOMIC DNA]</scope>
    <source>
        <strain evidence="1 2">DSM 25584</strain>
    </source>
</reference>
<evidence type="ECO:0000313" key="2">
    <source>
        <dbReference type="Proteomes" id="UP000199415"/>
    </source>
</evidence>
<dbReference type="STRING" id="1082479.SAMN05216241_101224"/>
<gene>
    <name evidence="1" type="ORF">SAMN05216241_101224</name>
</gene>